<dbReference type="AlphaFoldDB" id="A0A318FSC4"/>
<dbReference type="EMBL" id="QJJG01000005">
    <property type="protein sequence ID" value="PXW46604.1"/>
    <property type="molecule type" value="Genomic_DNA"/>
</dbReference>
<evidence type="ECO:0000313" key="1">
    <source>
        <dbReference type="EMBL" id="PXW46604.1"/>
    </source>
</evidence>
<protein>
    <submittedName>
        <fullName evidence="1">Uncharacterized protein</fullName>
    </submittedName>
</protein>
<accession>A0A318FSC4</accession>
<organism evidence="1 2">
    <name type="scientific">Klebsiella oxytoca</name>
    <dbReference type="NCBI Taxonomy" id="571"/>
    <lineage>
        <taxon>Bacteria</taxon>
        <taxon>Pseudomonadati</taxon>
        <taxon>Pseudomonadota</taxon>
        <taxon>Gammaproteobacteria</taxon>
        <taxon>Enterobacterales</taxon>
        <taxon>Enterobacteriaceae</taxon>
        <taxon>Klebsiella/Raoultella group</taxon>
        <taxon>Klebsiella</taxon>
    </lineage>
</organism>
<name>A0A318FSC4_KLEOX</name>
<sequence>MATEYVDYLILGDEHHGETYRDIKTHSLQVRSKYSAPVQRYAANADSASAQPKMVNYNVHEYPAQDGRFYLVATNYPLADFDVEEALVKSRIHPLRA</sequence>
<gene>
    <name evidence="1" type="ORF">DET57_105281</name>
</gene>
<comment type="caution">
    <text evidence="1">The sequence shown here is derived from an EMBL/GenBank/DDBJ whole genome shotgun (WGS) entry which is preliminary data.</text>
</comment>
<reference evidence="1 2" key="1">
    <citation type="submission" date="2018-05" db="EMBL/GenBank/DDBJ databases">
        <title>Freshwater and sediment microbial communities from various areas in North America, analyzing microbe dynamics in response to fracking.</title>
        <authorList>
            <person name="Lamendella R."/>
        </authorList>
    </citation>
    <scope>NUCLEOTIDE SEQUENCE [LARGE SCALE GENOMIC DNA]</scope>
    <source>
        <strain evidence="1 2">67</strain>
    </source>
</reference>
<proteinExistence type="predicted"/>
<evidence type="ECO:0000313" key="2">
    <source>
        <dbReference type="Proteomes" id="UP000247485"/>
    </source>
</evidence>
<dbReference type="RefSeq" id="WP_110273642.1">
    <property type="nucleotide sequence ID" value="NZ_QJJG01000005.1"/>
</dbReference>
<dbReference type="Proteomes" id="UP000247485">
    <property type="component" value="Unassembled WGS sequence"/>
</dbReference>